<feature type="signal peptide" evidence="2">
    <location>
        <begin position="1"/>
        <end position="18"/>
    </location>
</feature>
<evidence type="ECO:0000313" key="3">
    <source>
        <dbReference type="EMBL" id="OBR03217.1"/>
    </source>
</evidence>
<organism evidence="3 4">
    <name type="scientific">Colletotrichum higginsianum (strain IMI 349063)</name>
    <name type="common">Crucifer anthracnose fungus</name>
    <dbReference type="NCBI Taxonomy" id="759273"/>
    <lineage>
        <taxon>Eukaryota</taxon>
        <taxon>Fungi</taxon>
        <taxon>Dikarya</taxon>
        <taxon>Ascomycota</taxon>
        <taxon>Pezizomycotina</taxon>
        <taxon>Sordariomycetes</taxon>
        <taxon>Hypocreomycetidae</taxon>
        <taxon>Glomerellales</taxon>
        <taxon>Glomerellaceae</taxon>
        <taxon>Colletotrichum</taxon>
        <taxon>Colletotrichum destructivum species complex</taxon>
    </lineage>
</organism>
<evidence type="ECO:0000313" key="4">
    <source>
        <dbReference type="Proteomes" id="UP000092177"/>
    </source>
</evidence>
<dbReference type="EMBL" id="LTAN01000009">
    <property type="protein sequence ID" value="OBR03217.1"/>
    <property type="molecule type" value="Genomic_DNA"/>
</dbReference>
<dbReference type="VEuPathDB" id="FungiDB:CH63R_12344"/>
<keyword evidence="2" id="KW-0732">Signal</keyword>
<reference evidence="4" key="1">
    <citation type="journal article" date="2017" name="BMC Genomics">
        <title>Gapless genome assembly of Colletotrichum higginsianum reveals chromosome structure and association of transposable elements with secondary metabolite gene clusters.</title>
        <authorList>
            <person name="Dallery J.-F."/>
            <person name="Lapalu N."/>
            <person name="Zampounis A."/>
            <person name="Pigne S."/>
            <person name="Luyten I."/>
            <person name="Amselem J."/>
            <person name="Wittenberg A.H.J."/>
            <person name="Zhou S."/>
            <person name="de Queiroz M.V."/>
            <person name="Robin G.P."/>
            <person name="Auger A."/>
            <person name="Hainaut M."/>
            <person name="Henrissat B."/>
            <person name="Kim K.-T."/>
            <person name="Lee Y.-H."/>
            <person name="Lespinet O."/>
            <person name="Schwartz D.C."/>
            <person name="Thon M.R."/>
            <person name="O'Connell R.J."/>
        </authorList>
    </citation>
    <scope>NUCLEOTIDE SEQUENCE [LARGE SCALE GENOMIC DNA]</scope>
    <source>
        <strain evidence="4">IMI 349063</strain>
    </source>
</reference>
<sequence length="184" mass="19713">MHFTTPSLLAILLSTGSSLPTPKDAKFFTPNALDPSVTDLGQHTGRIGVDRVDLNSLRVDPVRVLGRVAESSTQTAPFLTRRGDVLLEPEDGRIGGSHSPIRVDRVEADVDVHRPSPQVVASGLRGQSEPGGEEAGEPAEPRVSGEHAEKKEDTAGSEPGSGPNPDYLPKFRADYDAGEWVDHY</sequence>
<dbReference type="Proteomes" id="UP000092177">
    <property type="component" value="Chromosome 9"/>
</dbReference>
<keyword evidence="4" id="KW-1185">Reference proteome</keyword>
<feature type="chain" id="PRO_5008601050" evidence="2">
    <location>
        <begin position="19"/>
        <end position="184"/>
    </location>
</feature>
<dbReference type="KEGG" id="chig:CH63R_12344"/>
<protein>
    <submittedName>
        <fullName evidence="3">Uncharacterized protein</fullName>
    </submittedName>
</protein>
<dbReference type="RefSeq" id="XP_018151735.1">
    <property type="nucleotide sequence ID" value="XM_018307318.1"/>
</dbReference>
<dbReference type="AlphaFoldDB" id="A0A1B7XTX3"/>
<evidence type="ECO:0000256" key="1">
    <source>
        <dbReference type="SAM" id="MobiDB-lite"/>
    </source>
</evidence>
<feature type="region of interest" description="Disordered" evidence="1">
    <location>
        <begin position="108"/>
        <end position="171"/>
    </location>
</feature>
<evidence type="ECO:0000256" key="2">
    <source>
        <dbReference type="SAM" id="SignalP"/>
    </source>
</evidence>
<proteinExistence type="predicted"/>
<feature type="compositionally biased region" description="Basic and acidic residues" evidence="1">
    <location>
        <begin position="139"/>
        <end position="154"/>
    </location>
</feature>
<name>A0A1B7XTX3_COLHI</name>
<gene>
    <name evidence="3" type="ORF">CH63R_12344</name>
</gene>
<accession>A0A1B7XTX3</accession>
<dbReference type="OrthoDB" id="4848684at2759"/>
<dbReference type="GeneID" id="28871425"/>
<comment type="caution">
    <text evidence="3">The sequence shown here is derived from an EMBL/GenBank/DDBJ whole genome shotgun (WGS) entry which is preliminary data.</text>
</comment>